<proteinExistence type="inferred from homology"/>
<name>A0A3D9H9M0_9PROT</name>
<dbReference type="PANTHER" id="PTHR42760">
    <property type="entry name" value="SHORT-CHAIN DEHYDROGENASES/REDUCTASES FAMILY MEMBER"/>
    <property type="match status" value="1"/>
</dbReference>
<evidence type="ECO:0000256" key="2">
    <source>
        <dbReference type="ARBA" id="ARBA00023002"/>
    </source>
</evidence>
<evidence type="ECO:0000313" key="4">
    <source>
        <dbReference type="Proteomes" id="UP000256845"/>
    </source>
</evidence>
<organism evidence="3 4">
    <name type="scientific">Aestuariispira insulae</name>
    <dbReference type="NCBI Taxonomy" id="1461337"/>
    <lineage>
        <taxon>Bacteria</taxon>
        <taxon>Pseudomonadati</taxon>
        <taxon>Pseudomonadota</taxon>
        <taxon>Alphaproteobacteria</taxon>
        <taxon>Rhodospirillales</taxon>
        <taxon>Kiloniellaceae</taxon>
        <taxon>Aestuariispira</taxon>
    </lineage>
</organism>
<keyword evidence="4" id="KW-1185">Reference proteome</keyword>
<evidence type="ECO:0000256" key="1">
    <source>
        <dbReference type="ARBA" id="ARBA00006484"/>
    </source>
</evidence>
<dbReference type="AlphaFoldDB" id="A0A3D9H9M0"/>
<dbReference type="PRINTS" id="PR00081">
    <property type="entry name" value="GDHRDH"/>
</dbReference>
<evidence type="ECO:0000313" key="3">
    <source>
        <dbReference type="EMBL" id="RED46178.1"/>
    </source>
</evidence>
<comment type="caution">
    <text evidence="3">The sequence shown here is derived from an EMBL/GenBank/DDBJ whole genome shotgun (WGS) entry which is preliminary data.</text>
</comment>
<dbReference type="Pfam" id="PF13561">
    <property type="entry name" value="adh_short_C2"/>
    <property type="match status" value="1"/>
</dbReference>
<comment type="similarity">
    <text evidence="1">Belongs to the short-chain dehydrogenases/reductases (SDR) family.</text>
</comment>
<dbReference type="OrthoDB" id="9803333at2"/>
<dbReference type="InterPro" id="IPR002347">
    <property type="entry name" value="SDR_fam"/>
</dbReference>
<dbReference type="PANTHER" id="PTHR42760:SF133">
    <property type="entry name" value="3-OXOACYL-[ACYL-CARRIER-PROTEIN] REDUCTASE"/>
    <property type="match status" value="1"/>
</dbReference>
<sequence>MFQLDRKTAYVTGGNGLIGRAICSALADAGASVFSLDLVEQHGMDARVRQSVFDAADMINLEGRLETLENMHGHADVWVNAAYPRTTEFGTNQQDDLDEADWCKNVDLQMNAACLLSAKVATRMGARGHGSIINLASIYGLRGPDLRVYDGLEMPLSPPVYSAIKGGLINYGRYLAAWYGPKGVRVNTVCPGGIEDGQPENFIAQYAERTPMRRMGNPNDVAGPVVFLASDAAAYVNGVALPVDGGWTAV</sequence>
<keyword evidence="2" id="KW-0560">Oxidoreductase</keyword>
<dbReference type="Proteomes" id="UP000256845">
    <property type="component" value="Unassembled WGS sequence"/>
</dbReference>
<dbReference type="InterPro" id="IPR036291">
    <property type="entry name" value="NAD(P)-bd_dom_sf"/>
</dbReference>
<dbReference type="RefSeq" id="WP_115938161.1">
    <property type="nucleotide sequence ID" value="NZ_QRDW01000010.1"/>
</dbReference>
<gene>
    <name evidence="3" type="ORF">DFP90_11087</name>
</gene>
<dbReference type="Gene3D" id="3.40.50.720">
    <property type="entry name" value="NAD(P)-binding Rossmann-like Domain"/>
    <property type="match status" value="1"/>
</dbReference>
<accession>A0A3D9H9M0</accession>
<dbReference type="SUPFAM" id="SSF51735">
    <property type="entry name" value="NAD(P)-binding Rossmann-fold domains"/>
    <property type="match status" value="1"/>
</dbReference>
<protein>
    <submittedName>
        <fullName evidence="3">NAD(P)-dependent dehydrogenase (Short-subunit alcohol dehydrogenase family)</fullName>
    </submittedName>
</protein>
<dbReference type="EMBL" id="QRDW01000010">
    <property type="protein sequence ID" value="RED46178.1"/>
    <property type="molecule type" value="Genomic_DNA"/>
</dbReference>
<dbReference type="GO" id="GO:0016616">
    <property type="term" value="F:oxidoreductase activity, acting on the CH-OH group of donors, NAD or NADP as acceptor"/>
    <property type="evidence" value="ECO:0007669"/>
    <property type="project" value="TreeGrafter"/>
</dbReference>
<reference evidence="3 4" key="1">
    <citation type="submission" date="2018-07" db="EMBL/GenBank/DDBJ databases">
        <title>Genomic Encyclopedia of Type Strains, Phase III (KMG-III): the genomes of soil and plant-associated and newly described type strains.</title>
        <authorList>
            <person name="Whitman W."/>
        </authorList>
    </citation>
    <scope>NUCLEOTIDE SEQUENCE [LARGE SCALE GENOMIC DNA]</scope>
    <source>
        <strain evidence="3 4">CECT 8488</strain>
    </source>
</reference>